<dbReference type="Gene3D" id="1.10.750.20">
    <property type="entry name" value="SOCS box"/>
    <property type="match status" value="1"/>
</dbReference>
<dbReference type="InterPro" id="IPR036036">
    <property type="entry name" value="SOCS_box-like_dom_sf"/>
</dbReference>
<sequence>MVNAYEHINATDRWSKAIPEDDLERHHTFYESLFEVCCNSPRTLMHLARCAIRAVLRKKCHRVIPQLPLPTTLKKYLLLEPQGKIY</sequence>
<dbReference type="EMBL" id="CAUEEQ010057064">
    <property type="protein sequence ID" value="CAJ0963181.1"/>
    <property type="molecule type" value="Genomic_DNA"/>
</dbReference>
<dbReference type="InterPro" id="IPR001496">
    <property type="entry name" value="SOCS_box"/>
</dbReference>
<evidence type="ECO:0000313" key="4">
    <source>
        <dbReference type="Proteomes" id="UP001176940"/>
    </source>
</evidence>
<comment type="pathway">
    <text evidence="1">Protein modification; protein ubiquitination.</text>
</comment>
<proteinExistence type="predicted"/>
<protein>
    <recommendedName>
        <fullName evidence="2">SOCS box domain-containing protein</fullName>
    </recommendedName>
</protein>
<dbReference type="PROSITE" id="PS50225">
    <property type="entry name" value="SOCS"/>
    <property type="match status" value="1"/>
</dbReference>
<feature type="domain" description="SOCS box" evidence="2">
    <location>
        <begin position="39"/>
        <end position="77"/>
    </location>
</feature>
<name>A0ABN9MAF9_9NEOB</name>
<dbReference type="Proteomes" id="UP001176940">
    <property type="component" value="Unassembled WGS sequence"/>
</dbReference>
<dbReference type="SUPFAM" id="SSF158235">
    <property type="entry name" value="SOCS box-like"/>
    <property type="match status" value="1"/>
</dbReference>
<dbReference type="Pfam" id="PF07525">
    <property type="entry name" value="SOCS_box"/>
    <property type="match status" value="1"/>
</dbReference>
<reference evidence="3" key="1">
    <citation type="submission" date="2023-07" db="EMBL/GenBank/DDBJ databases">
        <authorList>
            <person name="Stuckert A."/>
        </authorList>
    </citation>
    <scope>NUCLEOTIDE SEQUENCE</scope>
</reference>
<gene>
    <name evidence="3" type="ORF">RIMI_LOCUS18581587</name>
</gene>
<dbReference type="CDD" id="cd03723">
    <property type="entry name" value="SOCS_ASB4_ASB18"/>
    <property type="match status" value="1"/>
</dbReference>
<dbReference type="SMART" id="SM00969">
    <property type="entry name" value="SOCS_box"/>
    <property type="match status" value="1"/>
</dbReference>
<evidence type="ECO:0000256" key="1">
    <source>
        <dbReference type="ARBA" id="ARBA00004906"/>
    </source>
</evidence>
<evidence type="ECO:0000259" key="2">
    <source>
        <dbReference type="PROSITE" id="PS50225"/>
    </source>
</evidence>
<organism evidence="3 4">
    <name type="scientific">Ranitomeya imitator</name>
    <name type="common">mimic poison frog</name>
    <dbReference type="NCBI Taxonomy" id="111125"/>
    <lineage>
        <taxon>Eukaryota</taxon>
        <taxon>Metazoa</taxon>
        <taxon>Chordata</taxon>
        <taxon>Craniata</taxon>
        <taxon>Vertebrata</taxon>
        <taxon>Euteleostomi</taxon>
        <taxon>Amphibia</taxon>
        <taxon>Batrachia</taxon>
        <taxon>Anura</taxon>
        <taxon>Neobatrachia</taxon>
        <taxon>Hyloidea</taxon>
        <taxon>Dendrobatidae</taxon>
        <taxon>Dendrobatinae</taxon>
        <taxon>Ranitomeya</taxon>
    </lineage>
</organism>
<evidence type="ECO:0000313" key="3">
    <source>
        <dbReference type="EMBL" id="CAJ0963181.1"/>
    </source>
</evidence>
<comment type="caution">
    <text evidence="3">The sequence shown here is derived from an EMBL/GenBank/DDBJ whole genome shotgun (WGS) entry which is preliminary data.</text>
</comment>
<keyword evidence="4" id="KW-1185">Reference proteome</keyword>
<accession>A0ABN9MAF9</accession>